<dbReference type="InterPro" id="IPR001611">
    <property type="entry name" value="Leu-rich_rpt"/>
</dbReference>
<dbReference type="AlphaFoldDB" id="A0A8K0D8M1"/>
<dbReference type="GO" id="GO:0016272">
    <property type="term" value="C:prefoldin complex"/>
    <property type="evidence" value="ECO:0007669"/>
    <property type="project" value="InterPro"/>
</dbReference>
<evidence type="ECO:0000256" key="9">
    <source>
        <dbReference type="SAM" id="Phobius"/>
    </source>
</evidence>
<dbReference type="GO" id="GO:0071944">
    <property type="term" value="C:cell periphery"/>
    <property type="evidence" value="ECO:0007669"/>
    <property type="project" value="UniProtKB-ARBA"/>
</dbReference>
<dbReference type="InterPro" id="IPR003591">
    <property type="entry name" value="Leu-rich_rpt_typical-subtyp"/>
</dbReference>
<keyword evidence="9" id="KW-0812">Transmembrane</keyword>
<dbReference type="PANTHER" id="PTHR13303">
    <property type="entry name" value="PREFOLDIN SUBUNIT 2"/>
    <property type="match status" value="1"/>
</dbReference>
<keyword evidence="3" id="KW-0433">Leucine-rich repeat</keyword>
<accession>A0A8K0D8M1</accession>
<dbReference type="Pfam" id="PF13306">
    <property type="entry name" value="LRR_5"/>
    <property type="match status" value="1"/>
</dbReference>
<dbReference type="EMBL" id="VTPC01003372">
    <property type="protein sequence ID" value="KAF2898638.1"/>
    <property type="molecule type" value="Genomic_DNA"/>
</dbReference>
<keyword evidence="5" id="KW-0677">Repeat</keyword>
<evidence type="ECO:0000256" key="5">
    <source>
        <dbReference type="ARBA" id="ARBA00022737"/>
    </source>
</evidence>
<dbReference type="InterPro" id="IPR027235">
    <property type="entry name" value="PFD2"/>
</dbReference>
<evidence type="ECO:0000313" key="12">
    <source>
        <dbReference type="Proteomes" id="UP000801492"/>
    </source>
</evidence>
<dbReference type="GO" id="GO:0051082">
    <property type="term" value="F:unfolded protein binding"/>
    <property type="evidence" value="ECO:0007669"/>
    <property type="project" value="InterPro"/>
</dbReference>
<dbReference type="InterPro" id="IPR032675">
    <property type="entry name" value="LRR_dom_sf"/>
</dbReference>
<evidence type="ECO:0000256" key="1">
    <source>
        <dbReference type="ARBA" id="ARBA00008045"/>
    </source>
</evidence>
<keyword evidence="12" id="KW-1185">Reference proteome</keyword>
<dbReference type="InterPro" id="IPR009053">
    <property type="entry name" value="Prefoldin"/>
</dbReference>
<comment type="subunit">
    <text evidence="2">Heterohexamer of two PFD-alpha type and four PFD-beta type subunits.</text>
</comment>
<dbReference type="Pfam" id="PF01920">
    <property type="entry name" value="Prefoldin_2"/>
    <property type="match status" value="1"/>
</dbReference>
<keyword evidence="6" id="KW-0143">Chaperone</keyword>
<dbReference type="GO" id="GO:0006457">
    <property type="term" value="P:protein folding"/>
    <property type="evidence" value="ECO:0007669"/>
    <property type="project" value="InterPro"/>
</dbReference>
<evidence type="ECO:0000313" key="11">
    <source>
        <dbReference type="EMBL" id="KAF2898638.1"/>
    </source>
</evidence>
<dbReference type="SMART" id="SM00082">
    <property type="entry name" value="LRRCT"/>
    <property type="match status" value="1"/>
</dbReference>
<comment type="function">
    <text evidence="7">Binds specifically to cytosolic chaperonin (c-CPN) and transfers target proteins to it. Binds to nascent polypeptide chain and promotes folding in an environment in which there are many competing pathways for nonnative proteins.</text>
</comment>
<feature type="region of interest" description="Disordered" evidence="8">
    <location>
        <begin position="121"/>
        <end position="142"/>
    </location>
</feature>
<feature type="transmembrane region" description="Helical" evidence="9">
    <location>
        <begin position="517"/>
        <end position="539"/>
    </location>
</feature>
<dbReference type="SUPFAM" id="SSF52058">
    <property type="entry name" value="L domain-like"/>
    <property type="match status" value="1"/>
</dbReference>
<keyword evidence="9" id="KW-1133">Transmembrane helix</keyword>
<dbReference type="PRINTS" id="PR00019">
    <property type="entry name" value="LEURICHRPT"/>
</dbReference>
<comment type="similarity">
    <text evidence="1">Belongs to the prefoldin subunit beta family.</text>
</comment>
<name>A0A8K0D8M1_IGNLU</name>
<feature type="compositionally biased region" description="Basic and acidic residues" evidence="8">
    <location>
        <begin position="121"/>
        <end position="139"/>
    </location>
</feature>
<dbReference type="SMART" id="SM00369">
    <property type="entry name" value="LRR_TYP"/>
    <property type="match status" value="5"/>
</dbReference>
<dbReference type="CDD" id="cd23163">
    <property type="entry name" value="Prefoldin_2"/>
    <property type="match status" value="1"/>
</dbReference>
<keyword evidence="9" id="KW-0472">Membrane</keyword>
<dbReference type="Pfam" id="PF13855">
    <property type="entry name" value="LRR_8"/>
    <property type="match status" value="2"/>
</dbReference>
<evidence type="ECO:0000256" key="3">
    <source>
        <dbReference type="ARBA" id="ARBA00022614"/>
    </source>
</evidence>
<dbReference type="Proteomes" id="UP000801492">
    <property type="component" value="Unassembled WGS sequence"/>
</dbReference>
<feature type="domain" description="LRRCT" evidence="10">
    <location>
        <begin position="459"/>
        <end position="508"/>
    </location>
</feature>
<dbReference type="InterPro" id="IPR000483">
    <property type="entry name" value="Cys-rich_flank_reg_C"/>
</dbReference>
<dbReference type="PROSITE" id="PS51450">
    <property type="entry name" value="LRR"/>
    <property type="match status" value="3"/>
</dbReference>
<protein>
    <recommendedName>
        <fullName evidence="10">LRRCT domain-containing protein</fullName>
    </recommendedName>
</protein>
<dbReference type="Gene3D" id="1.10.287.370">
    <property type="match status" value="1"/>
</dbReference>
<evidence type="ECO:0000256" key="4">
    <source>
        <dbReference type="ARBA" id="ARBA00022729"/>
    </source>
</evidence>
<dbReference type="InterPro" id="IPR026906">
    <property type="entry name" value="LRR_5"/>
</dbReference>
<evidence type="ECO:0000256" key="2">
    <source>
        <dbReference type="ARBA" id="ARBA00011695"/>
    </source>
</evidence>
<keyword evidence="4" id="KW-0732">Signal</keyword>
<evidence type="ECO:0000259" key="10">
    <source>
        <dbReference type="SMART" id="SM00082"/>
    </source>
</evidence>
<comment type="caution">
    <text evidence="11">The sequence shown here is derived from an EMBL/GenBank/DDBJ whole genome shotgun (WGS) entry which is preliminary data.</text>
</comment>
<dbReference type="FunFam" id="1.10.287.370:FF:000002">
    <property type="entry name" value="Prefoldin subunit 2"/>
    <property type="match status" value="1"/>
</dbReference>
<gene>
    <name evidence="11" type="ORF">ILUMI_07532</name>
</gene>
<dbReference type="OrthoDB" id="1687175at2759"/>
<organism evidence="11 12">
    <name type="scientific">Ignelater luminosus</name>
    <name type="common">Cucubano</name>
    <name type="synonym">Pyrophorus luminosus</name>
    <dbReference type="NCBI Taxonomy" id="2038154"/>
    <lineage>
        <taxon>Eukaryota</taxon>
        <taxon>Metazoa</taxon>
        <taxon>Ecdysozoa</taxon>
        <taxon>Arthropoda</taxon>
        <taxon>Hexapoda</taxon>
        <taxon>Insecta</taxon>
        <taxon>Pterygota</taxon>
        <taxon>Neoptera</taxon>
        <taxon>Endopterygota</taxon>
        <taxon>Coleoptera</taxon>
        <taxon>Polyphaga</taxon>
        <taxon>Elateriformia</taxon>
        <taxon>Elateroidea</taxon>
        <taxon>Elateridae</taxon>
        <taxon>Agrypninae</taxon>
        <taxon>Pyrophorini</taxon>
        <taxon>Ignelater</taxon>
    </lineage>
</organism>
<evidence type="ECO:0000256" key="6">
    <source>
        <dbReference type="ARBA" id="ARBA00023186"/>
    </source>
</evidence>
<evidence type="ECO:0000256" key="8">
    <source>
        <dbReference type="SAM" id="MobiDB-lite"/>
    </source>
</evidence>
<dbReference type="Gene3D" id="3.80.10.10">
    <property type="entry name" value="Ribonuclease Inhibitor"/>
    <property type="match status" value="2"/>
</dbReference>
<reference evidence="11" key="1">
    <citation type="submission" date="2019-08" db="EMBL/GenBank/DDBJ databases">
        <title>The genome of the North American firefly Photinus pyralis.</title>
        <authorList>
            <consortium name="Photinus pyralis genome working group"/>
            <person name="Fallon T.R."/>
            <person name="Sander Lower S.E."/>
            <person name="Weng J.-K."/>
        </authorList>
    </citation>
    <scope>NUCLEOTIDE SEQUENCE</scope>
    <source>
        <strain evidence="11">TRF0915ILg1</strain>
        <tissue evidence="11">Whole body</tissue>
    </source>
</reference>
<dbReference type="SUPFAM" id="SSF46579">
    <property type="entry name" value="Prefoldin"/>
    <property type="match status" value="1"/>
</dbReference>
<evidence type="ECO:0000256" key="7">
    <source>
        <dbReference type="ARBA" id="ARBA00024667"/>
    </source>
</evidence>
<sequence>MASDSKRQDKRSQRGPTAEDVIFGFQQLRAEQRSLATKLTEFEMELNEHKMVIETLKNADQNRKCYRMIGGVLVERQVKDVEPILKANRDKLMELIEKVNEQLVKKGTELNEYRERHNIRIQGQEDLKHDDEKEAKSSESRGNVLSDINTHFPVLRADCSRMNMEQFPMDTYLPNVEDLDLSHNLILRLDPYIVNFKSFKIHSLKLSFNRIYYITQDFFQNMPNLLVLDLSNNELASFPNSNTFTGLKNLKILNLSFNELSTIPEGFFSILPNLEELNLQQNYLGALMMNIECLFNSRLGLSPNVTTLKLDGLGIYNLNYTFFDGALNLKHLSLAHNPLQEIPAVPYSLDFLDLSGIDIRTLSAKYLNYHSLKVLKLNKLQKLENIEHYAFYNLQALEELELNDCKNLREFNDLAFGIIENESDWSLQKISLARSGLRSLNSTYKPLFNKLVHVDLQSNPWVCNCNILWFQELNESLYNRESLRCLSPFNLLNKKIVELNEKNLSTCFNANNYYQRIIISILGSLVAILAILIIYLMYLGPFHYQNKYRGIGPESPYQGNTIGIIPARAEYLS</sequence>
<proteinExistence type="inferred from homology"/>
<dbReference type="InterPro" id="IPR002777">
    <property type="entry name" value="PFD_beta-like"/>
</dbReference>